<protein>
    <submittedName>
        <fullName evidence="3">Ubiquitin-conjugating enzyme family protein</fullName>
    </submittedName>
</protein>
<evidence type="ECO:0000313" key="4">
    <source>
        <dbReference type="Proteomes" id="UP000001542"/>
    </source>
</evidence>
<dbReference type="KEGG" id="tva:4765707"/>
<proteinExistence type="predicted"/>
<dbReference type="GO" id="GO:0061631">
    <property type="term" value="F:ubiquitin conjugating enzyme activity"/>
    <property type="evidence" value="ECO:0000318"/>
    <property type="project" value="GO_Central"/>
</dbReference>
<dbReference type="InterPro" id="IPR000608">
    <property type="entry name" value="UBC"/>
</dbReference>
<feature type="domain" description="UBC core" evidence="1">
    <location>
        <begin position="707"/>
        <end position="869"/>
    </location>
</feature>
<dbReference type="Pfam" id="PF13519">
    <property type="entry name" value="VWA_2"/>
    <property type="match status" value="1"/>
</dbReference>
<dbReference type="Gene3D" id="3.30.40.10">
    <property type="entry name" value="Zinc/RING finger domain, C3HC4 (zinc finger)"/>
    <property type="match status" value="1"/>
</dbReference>
<dbReference type="Gene3D" id="3.40.50.410">
    <property type="entry name" value="von Willebrand factor, type A domain"/>
    <property type="match status" value="1"/>
</dbReference>
<dbReference type="CDD" id="cd00198">
    <property type="entry name" value="vWFA"/>
    <property type="match status" value="1"/>
</dbReference>
<dbReference type="PANTHER" id="PTHR24068">
    <property type="entry name" value="UBIQUITIN-CONJUGATING ENZYME E2"/>
    <property type="match status" value="1"/>
</dbReference>
<evidence type="ECO:0000313" key="3">
    <source>
        <dbReference type="EMBL" id="EAY07814.1"/>
    </source>
</evidence>
<evidence type="ECO:0000259" key="1">
    <source>
        <dbReference type="PROSITE" id="PS50127"/>
    </source>
</evidence>
<dbReference type="InterPro" id="IPR013083">
    <property type="entry name" value="Znf_RING/FYVE/PHD"/>
</dbReference>
<dbReference type="Proteomes" id="UP000001542">
    <property type="component" value="Unassembled WGS sequence"/>
</dbReference>
<dbReference type="SUPFAM" id="SSF53300">
    <property type="entry name" value="vWA-like"/>
    <property type="match status" value="1"/>
</dbReference>
<reference evidence="3" key="2">
    <citation type="journal article" date="2007" name="Science">
        <title>Draft genome sequence of the sexually transmitted pathogen Trichomonas vaginalis.</title>
        <authorList>
            <person name="Carlton J.M."/>
            <person name="Hirt R.P."/>
            <person name="Silva J.C."/>
            <person name="Delcher A.L."/>
            <person name="Schatz M."/>
            <person name="Zhao Q."/>
            <person name="Wortman J.R."/>
            <person name="Bidwell S.L."/>
            <person name="Alsmark U.C.M."/>
            <person name="Besteiro S."/>
            <person name="Sicheritz-Ponten T."/>
            <person name="Noel C.J."/>
            <person name="Dacks J.B."/>
            <person name="Foster P.G."/>
            <person name="Simillion C."/>
            <person name="Van de Peer Y."/>
            <person name="Miranda-Saavedra D."/>
            <person name="Barton G.J."/>
            <person name="Westrop G.D."/>
            <person name="Mueller S."/>
            <person name="Dessi D."/>
            <person name="Fiori P.L."/>
            <person name="Ren Q."/>
            <person name="Paulsen I."/>
            <person name="Zhang H."/>
            <person name="Bastida-Corcuera F.D."/>
            <person name="Simoes-Barbosa A."/>
            <person name="Brown M.T."/>
            <person name="Hayes R.D."/>
            <person name="Mukherjee M."/>
            <person name="Okumura C.Y."/>
            <person name="Schneider R."/>
            <person name="Smith A.J."/>
            <person name="Vanacova S."/>
            <person name="Villalvazo M."/>
            <person name="Haas B.J."/>
            <person name="Pertea M."/>
            <person name="Feldblyum T.V."/>
            <person name="Utterback T.R."/>
            <person name="Shu C.L."/>
            <person name="Osoegawa K."/>
            <person name="de Jong P.J."/>
            <person name="Hrdy I."/>
            <person name="Horvathova L."/>
            <person name="Zubacova Z."/>
            <person name="Dolezal P."/>
            <person name="Malik S.B."/>
            <person name="Logsdon J.M. Jr."/>
            <person name="Henze K."/>
            <person name="Gupta A."/>
            <person name="Wang C.C."/>
            <person name="Dunne R.L."/>
            <person name="Upcroft J.A."/>
            <person name="Upcroft P."/>
            <person name="White O."/>
            <person name="Salzberg S.L."/>
            <person name="Tang P."/>
            <person name="Chiu C.-H."/>
            <person name="Lee Y.-S."/>
            <person name="Embley T.M."/>
            <person name="Coombs G.H."/>
            <person name="Mottram J.C."/>
            <person name="Tachezy J."/>
            <person name="Fraser-Liggett C.M."/>
            <person name="Johnson P.J."/>
        </authorList>
    </citation>
    <scope>NUCLEOTIDE SEQUENCE [LARGE SCALE GENOMIC DNA]</scope>
    <source>
        <strain evidence="3">G3</strain>
    </source>
</reference>
<name>A2EHL8_TRIV3</name>
<dbReference type="eggNOG" id="KOG0417">
    <property type="taxonomic scope" value="Eukaryota"/>
</dbReference>
<dbReference type="RefSeq" id="XP_001320037.1">
    <property type="nucleotide sequence ID" value="XM_001320002.1"/>
</dbReference>
<dbReference type="GO" id="GO:0005634">
    <property type="term" value="C:nucleus"/>
    <property type="evidence" value="ECO:0000318"/>
    <property type="project" value="GO_Central"/>
</dbReference>
<dbReference type="InParanoid" id="A2EHL8"/>
<dbReference type="Pfam" id="PF00179">
    <property type="entry name" value="UQ_con"/>
    <property type="match status" value="1"/>
</dbReference>
<dbReference type="SMART" id="SM00327">
    <property type="entry name" value="VWA"/>
    <property type="match status" value="1"/>
</dbReference>
<accession>A2EHL8</accession>
<dbReference type="SMR" id="A2EHL8"/>
<dbReference type="Pfam" id="PF04564">
    <property type="entry name" value="U-box"/>
    <property type="match status" value="1"/>
</dbReference>
<dbReference type="AlphaFoldDB" id="A2EHL8"/>
<dbReference type="SUPFAM" id="SSF54495">
    <property type="entry name" value="UBC-like"/>
    <property type="match status" value="1"/>
</dbReference>
<dbReference type="OrthoDB" id="10069349at2759"/>
<dbReference type="VEuPathDB" id="TrichDB:TVAGG3_0242330"/>
<gene>
    <name evidence="3" type="ORF">TVAG_312130</name>
</gene>
<dbReference type="GO" id="GO:0006974">
    <property type="term" value="P:DNA damage response"/>
    <property type="evidence" value="ECO:0000318"/>
    <property type="project" value="GO_Central"/>
</dbReference>
<dbReference type="InterPro" id="IPR016135">
    <property type="entry name" value="UBQ-conjugating_enzyme/RWD"/>
</dbReference>
<dbReference type="EMBL" id="DS113391">
    <property type="protein sequence ID" value="EAY07814.1"/>
    <property type="molecule type" value="Genomic_DNA"/>
</dbReference>
<dbReference type="GO" id="GO:0000209">
    <property type="term" value="P:protein polyubiquitination"/>
    <property type="evidence" value="ECO:0000318"/>
    <property type="project" value="GO_Central"/>
</dbReference>
<dbReference type="InterPro" id="IPR002035">
    <property type="entry name" value="VWF_A"/>
</dbReference>
<dbReference type="VEuPathDB" id="TrichDB:TVAG_312130"/>
<dbReference type="InterPro" id="IPR036465">
    <property type="entry name" value="vWFA_dom_sf"/>
</dbReference>
<reference evidence="3" key="1">
    <citation type="submission" date="2006-10" db="EMBL/GenBank/DDBJ databases">
        <authorList>
            <person name="Amadeo P."/>
            <person name="Zhao Q."/>
            <person name="Wortman J."/>
            <person name="Fraser-Liggett C."/>
            <person name="Carlton J."/>
        </authorList>
    </citation>
    <scope>NUCLEOTIDE SEQUENCE</scope>
    <source>
        <strain evidence="3">G3</strain>
    </source>
</reference>
<sequence length="967" mass="109827">MPDIKIDFADSQITWFYADTWTVEQLCKDIQQKIDIKNKIQLGLFGSVLQPDMQLLDAVLVTDSLSILDENGESTIQIPEGFEPDPPHGQYKVFTTCSYESLYKGELMKLDQNLEFNQQRQEIISIIKERYNKDNIDVLIYLPGAILYTTGTIADFYDCHPSAKKKLYVTVISTKISEYARLSIPSYYSEVNPNPCCISDPQKIFSVSVVHELDQTQRIFGGAVLGLLCNTDADILEKSIGWFEKNLRFSPCIISLFEMQSRSQVRYHHILSLVATLFTIVETIFKSTTNIWERVLDLLKYIDSQSINSPSRVSIVRQPFLNDSAGSYFLKNIQYFQIYDHVCKYSSDFSKSMSFIKDMECPTVNEINQSQSRIFRVFTVTDAITNPHPMIFLGNGAHLLSLGTSYMDKSQNQIVSKKLVKVIDPREGEPRDKPLDEFAQQLREQKIKIETPSEVKQINIICIDTSGSMGGTKIQIAKTCFKVIVNRAYEVGPSSLWGLYTFNSTPERKLKLSPIPADFHTQVDKLGVSGCTALYYCIIAAMNEINEKVKSDSSYKNALKRIIALTDGGDNTYSHNTARGIADLTKQLIDNGIYLDYIELGNVGDMKLPRNMAYYTGGDYLKFTSDIFQSSSSRVDIRKIRSVFESDGFFNLTLRKFNAVKKGVENLSTIMLEDRSPIMKIPVKNFNYMDKDLMTLTTAIYEIEQKDSITTLEKEILTNLQDCAAHFNSQKLESKKFHIFVAKNTEFRNWNLYLRAKKDSPYGPNKWLKLAVIIPEGFPVTSPEIRFLTVPRHPNITIDGSINIDVLRSRHNSNVTIYFALLAIRNLLSKPNFDSIQNMEVFDAVENLSNKIDAITDKNFKGEVLPNIKDDVPENAAINFGVGKTVKPEFCDPFTFRWMREPVLASSGNYFDKGPLLTKIKQSNSALIDPLNGKPITIDEQAQVDKIMLGNIREYMVKHFGAKNVPI</sequence>
<dbReference type="STRING" id="5722.A2EHL8"/>
<dbReference type="FunFam" id="3.10.110.10:FF:000198">
    <property type="entry name" value="Ubiquitin-conjugating enzyme family protein"/>
    <property type="match status" value="1"/>
</dbReference>
<dbReference type="SMART" id="SM00212">
    <property type="entry name" value="UBCc"/>
    <property type="match status" value="1"/>
</dbReference>
<keyword evidence="4" id="KW-1185">Reference proteome</keyword>
<organism evidence="3 4">
    <name type="scientific">Trichomonas vaginalis (strain ATCC PRA-98 / G3)</name>
    <dbReference type="NCBI Taxonomy" id="412133"/>
    <lineage>
        <taxon>Eukaryota</taxon>
        <taxon>Metamonada</taxon>
        <taxon>Parabasalia</taxon>
        <taxon>Trichomonadida</taxon>
        <taxon>Trichomonadidae</taxon>
        <taxon>Trichomonas</taxon>
    </lineage>
</organism>
<dbReference type="PROSITE" id="PS50127">
    <property type="entry name" value="UBC_2"/>
    <property type="match status" value="1"/>
</dbReference>
<dbReference type="SUPFAM" id="SSF57850">
    <property type="entry name" value="RING/U-box"/>
    <property type="match status" value="1"/>
</dbReference>
<dbReference type="Gene3D" id="3.10.110.10">
    <property type="entry name" value="Ubiquitin Conjugating Enzyme"/>
    <property type="match status" value="1"/>
</dbReference>
<dbReference type="PROSITE" id="PS50234">
    <property type="entry name" value="VWFA"/>
    <property type="match status" value="1"/>
</dbReference>
<dbReference type="InterPro" id="IPR003613">
    <property type="entry name" value="Ubox_domain"/>
</dbReference>
<dbReference type="CDD" id="cd00195">
    <property type="entry name" value="UBCc_UEV"/>
    <property type="match status" value="1"/>
</dbReference>
<evidence type="ECO:0000259" key="2">
    <source>
        <dbReference type="PROSITE" id="PS50234"/>
    </source>
</evidence>
<feature type="domain" description="VWFA" evidence="2">
    <location>
        <begin position="460"/>
        <end position="644"/>
    </location>
</feature>